<evidence type="ECO:0000256" key="8">
    <source>
        <dbReference type="ARBA" id="ARBA00023016"/>
    </source>
</evidence>
<keyword evidence="5 9" id="KW-0378">Hydrolase</keyword>
<dbReference type="InterPro" id="IPR004815">
    <property type="entry name" value="Lon_bac/euk-typ"/>
</dbReference>
<feature type="domain" description="Lon N-terminal" evidence="17">
    <location>
        <begin position="122"/>
        <end position="317"/>
    </location>
</feature>
<dbReference type="Gene3D" id="2.30.130.40">
    <property type="entry name" value="LON domain-like"/>
    <property type="match status" value="1"/>
</dbReference>
<dbReference type="Gene3D" id="1.20.5.5270">
    <property type="match status" value="1"/>
</dbReference>
<keyword evidence="8 9" id="KW-0346">Stress response</keyword>
<dbReference type="SUPFAM" id="SSF52540">
    <property type="entry name" value="P-loop containing nucleoside triphosphate hydrolases"/>
    <property type="match status" value="1"/>
</dbReference>
<evidence type="ECO:0000256" key="13">
    <source>
        <dbReference type="PROSITE-ProRule" id="PRU01122"/>
    </source>
</evidence>
<dbReference type="EMBL" id="DXAN01000022">
    <property type="protein sequence ID" value="HJA08823.1"/>
    <property type="molecule type" value="Genomic_DNA"/>
</dbReference>
<dbReference type="GO" id="GO:0005737">
    <property type="term" value="C:cytoplasm"/>
    <property type="evidence" value="ECO:0007669"/>
    <property type="project" value="UniProtKB-SubCell"/>
</dbReference>
<evidence type="ECO:0000256" key="2">
    <source>
        <dbReference type="ARBA" id="ARBA00022490"/>
    </source>
</evidence>
<dbReference type="InterPro" id="IPR027417">
    <property type="entry name" value="P-loop_NTPase"/>
</dbReference>
<dbReference type="FunFam" id="3.40.50.300:FF:000382">
    <property type="entry name" value="Lon protease homolog 2, peroxisomal"/>
    <property type="match status" value="1"/>
</dbReference>
<dbReference type="PROSITE" id="PS51787">
    <property type="entry name" value="LON_N"/>
    <property type="match status" value="1"/>
</dbReference>
<dbReference type="SUPFAM" id="SSF88697">
    <property type="entry name" value="PUA domain-like"/>
    <property type="match status" value="1"/>
</dbReference>
<evidence type="ECO:0000256" key="3">
    <source>
        <dbReference type="ARBA" id="ARBA00022670"/>
    </source>
</evidence>
<dbReference type="Gene3D" id="3.40.50.300">
    <property type="entry name" value="P-loop containing nucleotide triphosphate hydrolases"/>
    <property type="match status" value="1"/>
</dbReference>
<keyword evidence="7 9" id="KW-0067">ATP-binding</keyword>
<dbReference type="InterPro" id="IPR027065">
    <property type="entry name" value="Lon_Prtase"/>
</dbReference>
<dbReference type="Gene3D" id="3.30.230.10">
    <property type="match status" value="1"/>
</dbReference>
<dbReference type="InterPro" id="IPR003593">
    <property type="entry name" value="AAA+_ATPase"/>
</dbReference>
<dbReference type="Proteomes" id="UP000824225">
    <property type="component" value="Unassembled WGS sequence"/>
</dbReference>
<comment type="induction">
    <text evidence="9">By heat shock.</text>
</comment>
<dbReference type="SMART" id="SM00382">
    <property type="entry name" value="AAA"/>
    <property type="match status" value="1"/>
</dbReference>
<reference evidence="18" key="2">
    <citation type="submission" date="2021-04" db="EMBL/GenBank/DDBJ databases">
        <authorList>
            <person name="Gilroy R."/>
        </authorList>
    </citation>
    <scope>NUCLEOTIDE SEQUENCE</scope>
    <source>
        <strain evidence="18">CHK186-16707</strain>
    </source>
</reference>
<feature type="region of interest" description="Disordered" evidence="15">
    <location>
        <begin position="889"/>
        <end position="925"/>
    </location>
</feature>
<dbReference type="PIRSF" id="PIRSF001174">
    <property type="entry name" value="Lon_proteas"/>
    <property type="match status" value="1"/>
</dbReference>
<dbReference type="EC" id="3.4.21.53" evidence="9 10"/>
<dbReference type="InterPro" id="IPR003111">
    <property type="entry name" value="Lon_prtase_N"/>
</dbReference>
<comment type="caution">
    <text evidence="18">The sequence shown here is derived from an EMBL/GenBank/DDBJ whole genome shotgun (WGS) entry which is preliminary data.</text>
</comment>
<evidence type="ECO:0000256" key="9">
    <source>
        <dbReference type="HAMAP-Rule" id="MF_01973"/>
    </source>
</evidence>
<reference evidence="18" key="1">
    <citation type="journal article" date="2021" name="PeerJ">
        <title>Extensive microbial diversity within the chicken gut microbiome revealed by metagenomics and culture.</title>
        <authorList>
            <person name="Gilroy R."/>
            <person name="Ravi A."/>
            <person name="Getino M."/>
            <person name="Pursley I."/>
            <person name="Horton D.L."/>
            <person name="Alikhan N.F."/>
            <person name="Baker D."/>
            <person name="Gharbi K."/>
            <person name="Hall N."/>
            <person name="Watson M."/>
            <person name="Adriaenssens E.M."/>
            <person name="Foster-Nyarko E."/>
            <person name="Jarju S."/>
            <person name="Secka A."/>
            <person name="Antonio M."/>
            <person name="Oren A."/>
            <person name="Chaudhuri R.R."/>
            <person name="La Ragione R."/>
            <person name="Hildebrand F."/>
            <person name="Pallen M.J."/>
        </authorList>
    </citation>
    <scope>NUCLEOTIDE SEQUENCE</scope>
    <source>
        <strain evidence="18">CHK186-16707</strain>
    </source>
</reference>
<keyword evidence="2 9" id="KW-0963">Cytoplasm</keyword>
<dbReference type="InterPro" id="IPR003959">
    <property type="entry name" value="ATPase_AAA_core"/>
</dbReference>
<keyword evidence="6 9" id="KW-0720">Serine protease</keyword>
<keyword evidence="3 9" id="KW-0645">Protease</keyword>
<dbReference type="FunFam" id="1.20.5.5270:FF:000002">
    <property type="entry name" value="Lon protease homolog"/>
    <property type="match status" value="1"/>
</dbReference>
<evidence type="ECO:0000256" key="14">
    <source>
        <dbReference type="RuleBase" id="RU000591"/>
    </source>
</evidence>
<evidence type="ECO:0000256" key="6">
    <source>
        <dbReference type="ARBA" id="ARBA00022825"/>
    </source>
</evidence>
<dbReference type="Pfam" id="PF02190">
    <property type="entry name" value="LON_substr_bdg"/>
    <property type="match status" value="1"/>
</dbReference>
<dbReference type="GO" id="GO:0043565">
    <property type="term" value="F:sequence-specific DNA binding"/>
    <property type="evidence" value="ECO:0007669"/>
    <property type="project" value="UniProtKB-UniRule"/>
</dbReference>
<evidence type="ECO:0000259" key="16">
    <source>
        <dbReference type="PROSITE" id="PS51786"/>
    </source>
</evidence>
<comment type="function">
    <text evidence="9">ATP-dependent serine protease that mediates the selective degradation of mutant and abnormal proteins as well as certain short-lived regulatory proteins. Required for cellular homeostasis and for survival from DNA damage and developmental changes induced by stress. Degrades polypeptides processively to yield small peptide fragments that are 5 to 10 amino acids long. Binds to DNA in a double-stranded, site-specific manner.</text>
</comment>
<feature type="active site" evidence="9 11">
    <location>
        <position position="792"/>
    </location>
</feature>
<comment type="subunit">
    <text evidence="9 10">Homohexamer. Organized in a ring with a central cavity.</text>
</comment>
<comment type="subcellular location">
    <subcellularLocation>
        <location evidence="1 9 10">Cytoplasm</location>
    </subcellularLocation>
</comment>
<dbReference type="InterPro" id="IPR046336">
    <property type="entry name" value="Lon_prtase_N_sf"/>
</dbReference>
<name>A0A9D2KMR3_9BACT</name>
<keyword evidence="4 9" id="KW-0547">Nucleotide-binding</keyword>
<gene>
    <name evidence="9 18" type="primary">lon</name>
    <name evidence="18" type="ORF">H9962_06515</name>
</gene>
<dbReference type="Pfam" id="PF05362">
    <property type="entry name" value="Lon_C"/>
    <property type="match status" value="1"/>
</dbReference>
<dbReference type="InterPro" id="IPR027543">
    <property type="entry name" value="Lon_bac"/>
</dbReference>
<dbReference type="GO" id="GO:0004176">
    <property type="term" value="F:ATP-dependent peptidase activity"/>
    <property type="evidence" value="ECO:0007669"/>
    <property type="project" value="UniProtKB-UniRule"/>
</dbReference>
<dbReference type="GO" id="GO:0016887">
    <property type="term" value="F:ATP hydrolysis activity"/>
    <property type="evidence" value="ECO:0007669"/>
    <property type="project" value="UniProtKB-UniRule"/>
</dbReference>
<dbReference type="SUPFAM" id="SSF54211">
    <property type="entry name" value="Ribosomal protein S5 domain 2-like"/>
    <property type="match status" value="1"/>
</dbReference>
<evidence type="ECO:0000256" key="7">
    <source>
        <dbReference type="ARBA" id="ARBA00022840"/>
    </source>
</evidence>
<dbReference type="GO" id="GO:0006515">
    <property type="term" value="P:protein quality control for misfolded or incompletely synthesized proteins"/>
    <property type="evidence" value="ECO:0007669"/>
    <property type="project" value="UniProtKB-UniRule"/>
</dbReference>
<sequence length="925" mass="101040">MTDAAFLPDGGLSEPSLAVSGPSYKDPAEGRLDASFDDAIPLPAADVPAPESPDGEVEENESGEGERSDDGSEANDTPEERDMPNRPRRRRIRRPSAVTVTPERPGGADNTQQILAEIPSTLPVVPLRDSVVFNSMIVPLYEGREKSILAVDTALGSNRFLLLCTQKDASVDDPGPGDLYEVGSVVMILRMLKMPDGQVKILVQGLARAQIKSFVATEPFLAARMELLQEKEAGPRDVRQEALIRSAREQSEKILNLRGIPTGDIMGVLMAVDDPGRLADLIAANMRLRVTDAQALLESLDPVERLQMVNDHLSREVEVADMQARIQNMAREGMDKAQKDYFLREQMKAIRRELGDNADQEEELEELTKSLDKAGLPSDARKEADKQLRRLSSMHGDSAEATVIRTYLDWLAELPWKKLSRDRLDIVKAKEILDADHFGLGRVKDRILEYLSVRKLNPDSKGPILCFVGPPGVGKTSLGRSIARAMGRKFQRISLGGMRDEAEIRGHRRTYIGAMPGRIIQAVKQAGTRNPVIVLDEIDKLGSDFRGDPSSALLEVLDPEQNSHFSDHYLNLEFDLSKVLFLCTANQLDTIPSALLDRMEVISLPGYTEQEKLAIAKKYLIPRQLEANGLKDGDITMRDGAIARIVREYTREAGLRNLERQLGTVCRKLARRKAEGEKGPFVVAAAQVPKLLGAPRFLDEERENALMPGVALGLAWTQAGGEVLHVEVTTMKGKGHLTLTGQLGDVMKESAQAAMSYARSHAGELGLDPDFTDKVDIHVHVPAGATPKDGPSAGVTLVTALVSALTCRPARNDTCMTGEITLRGRVLPVGGIKEKILGAVARGLEHAVIPSQNVKDLEDIPADLRRKIDIKSVDSIDQLLPLVLTPEVDDTCKRPAPAKKGRTSSVKEQPAKPGAKRPGRAAAAR</sequence>
<dbReference type="InterPro" id="IPR008269">
    <property type="entry name" value="Lon_proteolytic"/>
</dbReference>
<dbReference type="InterPro" id="IPR008268">
    <property type="entry name" value="Peptidase_S16_AS"/>
</dbReference>
<dbReference type="PANTHER" id="PTHR10046">
    <property type="entry name" value="ATP DEPENDENT LON PROTEASE FAMILY MEMBER"/>
    <property type="match status" value="1"/>
</dbReference>
<evidence type="ECO:0000256" key="10">
    <source>
        <dbReference type="PIRNR" id="PIRNR001174"/>
    </source>
</evidence>
<dbReference type="NCBIfam" id="TIGR00763">
    <property type="entry name" value="lon"/>
    <property type="match status" value="1"/>
</dbReference>
<feature type="binding site" evidence="9 12">
    <location>
        <begin position="469"/>
        <end position="476"/>
    </location>
    <ligand>
        <name>ATP</name>
        <dbReference type="ChEBI" id="CHEBI:30616"/>
    </ligand>
</feature>
<evidence type="ECO:0000313" key="19">
    <source>
        <dbReference type="Proteomes" id="UP000824225"/>
    </source>
</evidence>
<dbReference type="GO" id="GO:0005524">
    <property type="term" value="F:ATP binding"/>
    <property type="evidence" value="ECO:0007669"/>
    <property type="project" value="UniProtKB-UniRule"/>
</dbReference>
<feature type="region of interest" description="Disordered" evidence="15">
    <location>
        <begin position="354"/>
        <end position="385"/>
    </location>
</feature>
<dbReference type="InterPro" id="IPR020568">
    <property type="entry name" value="Ribosomal_Su5_D2-typ_SF"/>
</dbReference>
<dbReference type="CDD" id="cd19500">
    <property type="entry name" value="RecA-like_Lon"/>
    <property type="match status" value="1"/>
</dbReference>
<protein>
    <recommendedName>
        <fullName evidence="9 10">Lon protease</fullName>
        <ecNumber evidence="9 10">3.4.21.53</ecNumber>
    </recommendedName>
    <alternativeName>
        <fullName evidence="9">ATP-dependent protease La</fullName>
    </alternativeName>
</protein>
<dbReference type="PROSITE" id="PS51786">
    <property type="entry name" value="LON_PROTEOLYTIC"/>
    <property type="match status" value="1"/>
</dbReference>
<comment type="similarity">
    <text evidence="9 10 13 14">Belongs to the peptidase S16 family.</text>
</comment>
<dbReference type="GO" id="GO:0034605">
    <property type="term" value="P:cellular response to heat"/>
    <property type="evidence" value="ECO:0007669"/>
    <property type="project" value="UniProtKB-UniRule"/>
</dbReference>
<dbReference type="Gene3D" id="1.20.58.1480">
    <property type="match status" value="1"/>
</dbReference>
<dbReference type="GO" id="GO:0004252">
    <property type="term" value="F:serine-type endopeptidase activity"/>
    <property type="evidence" value="ECO:0007669"/>
    <property type="project" value="UniProtKB-UniRule"/>
</dbReference>
<accession>A0A9D2KMR3</accession>
<dbReference type="Pfam" id="PF22667">
    <property type="entry name" value="Lon_lid"/>
    <property type="match status" value="1"/>
</dbReference>
<evidence type="ECO:0000256" key="5">
    <source>
        <dbReference type="ARBA" id="ARBA00022801"/>
    </source>
</evidence>
<feature type="domain" description="Lon proteolytic" evidence="16">
    <location>
        <begin position="705"/>
        <end position="886"/>
    </location>
</feature>
<feature type="compositionally biased region" description="Acidic residues" evidence="15">
    <location>
        <begin position="356"/>
        <end position="365"/>
    </location>
</feature>
<evidence type="ECO:0000256" key="12">
    <source>
        <dbReference type="PIRSR" id="PIRSR001174-2"/>
    </source>
</evidence>
<dbReference type="Pfam" id="PF00004">
    <property type="entry name" value="AAA"/>
    <property type="match status" value="1"/>
</dbReference>
<evidence type="ECO:0000256" key="1">
    <source>
        <dbReference type="ARBA" id="ARBA00004496"/>
    </source>
</evidence>
<feature type="region of interest" description="Disordered" evidence="15">
    <location>
        <begin position="1"/>
        <end position="110"/>
    </location>
</feature>
<dbReference type="PROSITE" id="PS01046">
    <property type="entry name" value="LON_SER"/>
    <property type="match status" value="1"/>
</dbReference>
<dbReference type="InterPro" id="IPR054594">
    <property type="entry name" value="Lon_lid"/>
</dbReference>
<feature type="active site" evidence="9 11">
    <location>
        <position position="835"/>
    </location>
</feature>
<evidence type="ECO:0000259" key="17">
    <source>
        <dbReference type="PROSITE" id="PS51787"/>
    </source>
</evidence>
<dbReference type="InterPro" id="IPR015947">
    <property type="entry name" value="PUA-like_sf"/>
</dbReference>
<evidence type="ECO:0000256" key="15">
    <source>
        <dbReference type="SAM" id="MobiDB-lite"/>
    </source>
</evidence>
<dbReference type="AlphaFoldDB" id="A0A9D2KMR3"/>
<dbReference type="Gene3D" id="1.10.8.60">
    <property type="match status" value="1"/>
</dbReference>
<evidence type="ECO:0000256" key="11">
    <source>
        <dbReference type="PIRSR" id="PIRSR001174-1"/>
    </source>
</evidence>
<feature type="compositionally biased region" description="Acidic residues" evidence="15">
    <location>
        <begin position="53"/>
        <end position="63"/>
    </location>
</feature>
<evidence type="ECO:0000313" key="18">
    <source>
        <dbReference type="EMBL" id="HJA08823.1"/>
    </source>
</evidence>
<evidence type="ECO:0000256" key="4">
    <source>
        <dbReference type="ARBA" id="ARBA00022741"/>
    </source>
</evidence>
<dbReference type="InterPro" id="IPR014721">
    <property type="entry name" value="Ribsml_uS5_D2-typ_fold_subgr"/>
</dbReference>
<dbReference type="SMART" id="SM00464">
    <property type="entry name" value="LON"/>
    <property type="match status" value="1"/>
</dbReference>
<dbReference type="HAMAP" id="MF_01973">
    <property type="entry name" value="lon_bact"/>
    <property type="match status" value="1"/>
</dbReference>
<comment type="catalytic activity">
    <reaction evidence="9 10 13">
        <text>Hydrolysis of proteins in presence of ATP.</text>
        <dbReference type="EC" id="3.4.21.53"/>
    </reaction>
</comment>
<proteinExistence type="evidence at transcript level"/>
<dbReference type="PRINTS" id="PR00830">
    <property type="entry name" value="ENDOLAPTASE"/>
</dbReference>
<organism evidence="18 19">
    <name type="scientific">Candidatus Mailhella merdigallinarum</name>
    <dbReference type="NCBI Taxonomy" id="2838658"/>
    <lineage>
        <taxon>Bacteria</taxon>
        <taxon>Pseudomonadati</taxon>
        <taxon>Thermodesulfobacteriota</taxon>
        <taxon>Desulfovibrionia</taxon>
        <taxon>Desulfovibrionales</taxon>
        <taxon>Desulfovibrionaceae</taxon>
        <taxon>Mailhella</taxon>
    </lineage>
</organism>